<evidence type="ECO:0000256" key="3">
    <source>
        <dbReference type="ARBA" id="ARBA00022514"/>
    </source>
</evidence>
<dbReference type="Pfam" id="PF15177">
    <property type="entry name" value="IL28A"/>
    <property type="match status" value="1"/>
</dbReference>
<evidence type="ECO:0000256" key="5">
    <source>
        <dbReference type="ARBA" id="ARBA00022729"/>
    </source>
</evidence>
<organism evidence="8 9">
    <name type="scientific">Brachypteracias leptosomus</name>
    <name type="common">short-legged ground-roller</name>
    <dbReference type="NCBI Taxonomy" id="135165"/>
    <lineage>
        <taxon>Eukaryota</taxon>
        <taxon>Metazoa</taxon>
        <taxon>Chordata</taxon>
        <taxon>Craniata</taxon>
        <taxon>Vertebrata</taxon>
        <taxon>Euteleostomi</taxon>
        <taxon>Archelosauria</taxon>
        <taxon>Archosauria</taxon>
        <taxon>Dinosauria</taxon>
        <taxon>Saurischia</taxon>
        <taxon>Theropoda</taxon>
        <taxon>Coelurosauria</taxon>
        <taxon>Aves</taxon>
        <taxon>Neognathae</taxon>
        <taxon>Neoaves</taxon>
        <taxon>Telluraves</taxon>
        <taxon>Coraciimorphae</taxon>
        <taxon>Coraciiformes</taxon>
        <taxon>Brachypteraciidae</taxon>
        <taxon>Brachypteracias</taxon>
    </lineage>
</organism>
<dbReference type="OrthoDB" id="9897984at2759"/>
<proteinExistence type="inferred from homology"/>
<evidence type="ECO:0000256" key="2">
    <source>
        <dbReference type="ARBA" id="ARBA00008717"/>
    </source>
</evidence>
<reference evidence="8 9" key="1">
    <citation type="submission" date="2019-09" db="EMBL/GenBank/DDBJ databases">
        <title>Bird 10,000 Genomes (B10K) Project - Family phase.</title>
        <authorList>
            <person name="Zhang G."/>
        </authorList>
    </citation>
    <scope>NUCLEOTIDE SEQUENCE [LARGE SCALE GENOMIC DNA]</scope>
    <source>
        <strain evidence="8">B10K-DU-012-52</strain>
    </source>
</reference>
<dbReference type="AlphaFoldDB" id="A0A7L2VYB7"/>
<sequence length="188" mass="21687">MLHLSITSLLALLLWASLGDTFPRKTPALPQPCSLSKYQFLAPRELKAMKKMMEHFEDIMLLLDRQCQTRLFHRKWKLAELSVPDRIMLVEAELDLATAMLELPTTPAFAEMRQRPHAFLTQAREDLRGCMATEASSHQPSKKLKHRLQKLQTARKTETTDCLQFSTILHLFQVLNDLQCVALREQCT</sequence>
<comment type="caution">
    <text evidence="8">The sequence shown here is derived from an EMBL/GenBank/DDBJ whole genome shotgun (WGS) entry which is preliminary data.</text>
</comment>
<evidence type="ECO:0000256" key="4">
    <source>
        <dbReference type="ARBA" id="ARBA00022525"/>
    </source>
</evidence>
<comment type="similarity">
    <text evidence="2">Belongs to the lambda interferon family.</text>
</comment>
<keyword evidence="4" id="KW-0964">Secreted</keyword>
<dbReference type="Gene3D" id="1.20.1250.60">
    <property type="entry name" value="Interferon lambda"/>
    <property type="match status" value="1"/>
</dbReference>
<accession>A0A7L2VYB7</accession>
<dbReference type="PANTHER" id="PTHR31943:SF1">
    <property type="entry name" value="INTERFERON LAMBDA-2-RELATED"/>
    <property type="match status" value="1"/>
</dbReference>
<dbReference type="Proteomes" id="UP000520535">
    <property type="component" value="Unassembled WGS sequence"/>
</dbReference>
<evidence type="ECO:0000256" key="7">
    <source>
        <dbReference type="SAM" id="SignalP"/>
    </source>
</evidence>
<dbReference type="InterPro" id="IPR038326">
    <property type="entry name" value="IFN-lambda_sf"/>
</dbReference>
<keyword evidence="5 7" id="KW-0732">Signal</keyword>
<feature type="non-terminal residue" evidence="8">
    <location>
        <position position="188"/>
    </location>
</feature>
<protein>
    <submittedName>
        <fullName evidence="8">IFNL3 protein</fullName>
    </submittedName>
</protein>
<dbReference type="GO" id="GO:0051607">
    <property type="term" value="P:defense response to virus"/>
    <property type="evidence" value="ECO:0007669"/>
    <property type="project" value="UniProtKB-KW"/>
</dbReference>
<keyword evidence="3" id="KW-0202">Cytokine</keyword>
<dbReference type="GO" id="GO:0050778">
    <property type="term" value="P:positive regulation of immune response"/>
    <property type="evidence" value="ECO:0007669"/>
    <property type="project" value="InterPro"/>
</dbReference>
<dbReference type="GO" id="GO:0045087">
    <property type="term" value="P:innate immune response"/>
    <property type="evidence" value="ECO:0007669"/>
    <property type="project" value="TreeGrafter"/>
</dbReference>
<name>A0A7L2VYB7_9AVES</name>
<keyword evidence="9" id="KW-1185">Reference proteome</keyword>
<gene>
    <name evidence="8" type="primary">Ifnl3</name>
    <name evidence="8" type="ORF">BRALEP_R04862</name>
</gene>
<evidence type="ECO:0000313" key="8">
    <source>
        <dbReference type="EMBL" id="NXS62461.1"/>
    </source>
</evidence>
<dbReference type="GO" id="GO:0005615">
    <property type="term" value="C:extracellular space"/>
    <property type="evidence" value="ECO:0007669"/>
    <property type="project" value="UniProtKB-KW"/>
</dbReference>
<dbReference type="GO" id="GO:0005125">
    <property type="term" value="F:cytokine activity"/>
    <property type="evidence" value="ECO:0007669"/>
    <property type="project" value="UniProtKB-KW"/>
</dbReference>
<feature type="non-terminal residue" evidence="8">
    <location>
        <position position="1"/>
    </location>
</feature>
<evidence type="ECO:0000313" key="9">
    <source>
        <dbReference type="Proteomes" id="UP000520535"/>
    </source>
</evidence>
<dbReference type="EMBL" id="VYZX01029377">
    <property type="protein sequence ID" value="NXS62461.1"/>
    <property type="molecule type" value="Genomic_DNA"/>
</dbReference>
<evidence type="ECO:0000256" key="6">
    <source>
        <dbReference type="ARBA" id="ARBA00023118"/>
    </source>
</evidence>
<dbReference type="InterPro" id="IPR029177">
    <property type="entry name" value="INF_lambda"/>
</dbReference>
<feature type="chain" id="PRO_5029530927" evidence="7">
    <location>
        <begin position="20"/>
        <end position="188"/>
    </location>
</feature>
<dbReference type="PANTHER" id="PTHR31943">
    <property type="entry name" value="INTERLEUKIN-28 AND 29"/>
    <property type="match status" value="1"/>
</dbReference>
<keyword evidence="6" id="KW-0051">Antiviral defense</keyword>
<dbReference type="GO" id="GO:0007259">
    <property type="term" value="P:cell surface receptor signaling pathway via JAK-STAT"/>
    <property type="evidence" value="ECO:0007669"/>
    <property type="project" value="InterPro"/>
</dbReference>
<feature type="signal peptide" evidence="7">
    <location>
        <begin position="1"/>
        <end position="19"/>
    </location>
</feature>
<comment type="subcellular location">
    <subcellularLocation>
        <location evidence="1">Secreted</location>
    </subcellularLocation>
</comment>
<evidence type="ECO:0000256" key="1">
    <source>
        <dbReference type="ARBA" id="ARBA00004613"/>
    </source>
</evidence>